<evidence type="ECO:0000313" key="1">
    <source>
        <dbReference type="EMBL" id="CAE7940397.1"/>
    </source>
</evidence>
<name>A0A813CD24_9DINO</name>
<gene>
    <name evidence="1" type="ORF">SNEC2469_LOCUS33873</name>
</gene>
<protein>
    <submittedName>
        <fullName evidence="1">Uncharacterized protein</fullName>
    </submittedName>
</protein>
<dbReference type="EMBL" id="CAJNJA010091218">
    <property type="protein sequence ID" value="CAE7940397.1"/>
    <property type="molecule type" value="Genomic_DNA"/>
</dbReference>
<evidence type="ECO:0000313" key="2">
    <source>
        <dbReference type="Proteomes" id="UP000601435"/>
    </source>
</evidence>
<sequence>MVSPYQTQGRWQHSSGGDIEIKVDGTGQSVVISHPTVGKQTLETSKFCSGDGLDYFGFKGKMDGDKITWNNGVVWTKQL</sequence>
<organism evidence="1 2">
    <name type="scientific">Symbiodinium necroappetens</name>
    <dbReference type="NCBI Taxonomy" id="1628268"/>
    <lineage>
        <taxon>Eukaryota</taxon>
        <taxon>Sar</taxon>
        <taxon>Alveolata</taxon>
        <taxon>Dinophyceae</taxon>
        <taxon>Suessiales</taxon>
        <taxon>Symbiodiniaceae</taxon>
        <taxon>Symbiodinium</taxon>
    </lineage>
</organism>
<reference evidence="1" key="1">
    <citation type="submission" date="2021-02" db="EMBL/GenBank/DDBJ databases">
        <authorList>
            <person name="Dougan E. K."/>
            <person name="Rhodes N."/>
            <person name="Thang M."/>
            <person name="Chan C."/>
        </authorList>
    </citation>
    <scope>NUCLEOTIDE SEQUENCE</scope>
</reference>
<proteinExistence type="predicted"/>
<keyword evidence="2" id="KW-1185">Reference proteome</keyword>
<dbReference type="AlphaFoldDB" id="A0A813CD24"/>
<dbReference type="OrthoDB" id="10303622at2759"/>
<dbReference type="Proteomes" id="UP000601435">
    <property type="component" value="Unassembled WGS sequence"/>
</dbReference>
<comment type="caution">
    <text evidence="1">The sequence shown here is derived from an EMBL/GenBank/DDBJ whole genome shotgun (WGS) entry which is preliminary data.</text>
</comment>
<accession>A0A813CD24</accession>